<evidence type="ECO:0000313" key="1">
    <source>
        <dbReference type="EMBL" id="ELP64418.1"/>
    </source>
</evidence>
<accession>L7EYB3</accession>
<comment type="caution">
    <text evidence="1">The sequence shown here is derived from an EMBL/GenBank/DDBJ whole genome shotgun (WGS) entry which is preliminary data.</text>
</comment>
<gene>
    <name evidence="1" type="ORF">STRTUCAR8_06074</name>
</gene>
<reference evidence="1 2" key="1">
    <citation type="journal article" date="2011" name="Plasmid">
        <title>Streptomyces turgidiscabies Car8 contains a modular pathogenicity island that shares virulence genes with other actinobacterial plant pathogens.</title>
        <authorList>
            <person name="Huguet-Tapia J.C."/>
            <person name="Badger J.H."/>
            <person name="Loria R."/>
            <person name="Pettis G.S."/>
        </authorList>
    </citation>
    <scope>NUCLEOTIDE SEQUENCE [LARGE SCALE GENOMIC DNA]</scope>
    <source>
        <strain evidence="1 2">Car8</strain>
    </source>
</reference>
<dbReference type="AlphaFoldDB" id="L7EYB3"/>
<dbReference type="EMBL" id="AEJB01000455">
    <property type="protein sequence ID" value="ELP64418.1"/>
    <property type="molecule type" value="Genomic_DNA"/>
</dbReference>
<name>L7EYB3_STRT8</name>
<proteinExistence type="predicted"/>
<dbReference type="Proteomes" id="UP000010931">
    <property type="component" value="Unassembled WGS sequence"/>
</dbReference>
<keyword evidence="2" id="KW-1185">Reference proteome</keyword>
<protein>
    <submittedName>
        <fullName evidence="1">Uncharacterized protein</fullName>
    </submittedName>
</protein>
<evidence type="ECO:0000313" key="2">
    <source>
        <dbReference type="Proteomes" id="UP000010931"/>
    </source>
</evidence>
<organism evidence="1 2">
    <name type="scientific">Streptomyces turgidiscabies (strain Car8)</name>
    <dbReference type="NCBI Taxonomy" id="698760"/>
    <lineage>
        <taxon>Bacteria</taxon>
        <taxon>Bacillati</taxon>
        <taxon>Actinomycetota</taxon>
        <taxon>Actinomycetes</taxon>
        <taxon>Kitasatosporales</taxon>
        <taxon>Streptomycetaceae</taxon>
        <taxon>Streptomyces</taxon>
    </lineage>
</organism>
<sequence length="40" mass="4447">MRLTLLRSVSGLGCGTNPELITPADVRRTIKPMTRQMIYG</sequence>